<protein>
    <submittedName>
        <fullName evidence="1">Uncharacterized protein</fullName>
    </submittedName>
</protein>
<organism evidence="1 2">
    <name type="scientific">Coniosporium uncinatum</name>
    <dbReference type="NCBI Taxonomy" id="93489"/>
    <lineage>
        <taxon>Eukaryota</taxon>
        <taxon>Fungi</taxon>
        <taxon>Dikarya</taxon>
        <taxon>Ascomycota</taxon>
        <taxon>Pezizomycotina</taxon>
        <taxon>Dothideomycetes</taxon>
        <taxon>Dothideomycetes incertae sedis</taxon>
        <taxon>Coniosporium</taxon>
    </lineage>
</organism>
<dbReference type="EMBL" id="JAWDJW010002779">
    <property type="protein sequence ID" value="KAK3077504.1"/>
    <property type="molecule type" value="Genomic_DNA"/>
</dbReference>
<dbReference type="Proteomes" id="UP001186974">
    <property type="component" value="Unassembled WGS sequence"/>
</dbReference>
<accession>A0ACC3DLK8</accession>
<feature type="non-terminal residue" evidence="1">
    <location>
        <position position="1"/>
    </location>
</feature>
<proteinExistence type="predicted"/>
<gene>
    <name evidence="1" type="ORF">LTS18_010065</name>
</gene>
<evidence type="ECO:0000313" key="1">
    <source>
        <dbReference type="EMBL" id="KAK3077504.1"/>
    </source>
</evidence>
<reference evidence="1" key="1">
    <citation type="submission" date="2024-09" db="EMBL/GenBank/DDBJ databases">
        <title>Black Yeasts Isolated from many extreme environments.</title>
        <authorList>
            <person name="Coleine C."/>
            <person name="Stajich J.E."/>
            <person name="Selbmann L."/>
        </authorList>
    </citation>
    <scope>NUCLEOTIDE SEQUENCE</scope>
    <source>
        <strain evidence="1">CCFEE 5737</strain>
    </source>
</reference>
<feature type="non-terminal residue" evidence="1">
    <location>
        <position position="91"/>
    </location>
</feature>
<comment type="caution">
    <text evidence="1">The sequence shown here is derived from an EMBL/GenBank/DDBJ whole genome shotgun (WGS) entry which is preliminary data.</text>
</comment>
<name>A0ACC3DLK8_9PEZI</name>
<sequence length="91" mass="11175">HEKRSAGTPSNVIRHWRHRRHRAHPPASNHQHLHHNCLHNLLPPSTSPYPNLNHHLHRHNLNNYLLRHNQHQHRHHRPTRPPHQRQPQRRH</sequence>
<keyword evidence="2" id="KW-1185">Reference proteome</keyword>
<evidence type="ECO:0000313" key="2">
    <source>
        <dbReference type="Proteomes" id="UP001186974"/>
    </source>
</evidence>